<feature type="non-terminal residue" evidence="2">
    <location>
        <position position="127"/>
    </location>
</feature>
<gene>
    <name evidence="2" type="ORF">PHMEG_00022161</name>
</gene>
<dbReference type="EMBL" id="NBNE01004297">
    <property type="protein sequence ID" value="OWZ05698.1"/>
    <property type="molecule type" value="Genomic_DNA"/>
</dbReference>
<reference evidence="3" key="1">
    <citation type="submission" date="2017-03" db="EMBL/GenBank/DDBJ databases">
        <title>Phytopthora megakarya and P. palmivora, two closely related causual agents of cacao black pod achieved similar genome size and gene model numbers by different mechanisms.</title>
        <authorList>
            <person name="Ali S."/>
            <person name="Shao J."/>
            <person name="Larry D.J."/>
            <person name="Kronmiller B."/>
            <person name="Shen D."/>
            <person name="Strem M.D."/>
            <person name="Melnick R.L."/>
            <person name="Guiltinan M.J."/>
            <person name="Tyler B.M."/>
            <person name="Meinhardt L.W."/>
            <person name="Bailey B.A."/>
        </authorList>
    </citation>
    <scope>NUCLEOTIDE SEQUENCE [LARGE SCALE GENOMIC DNA]</scope>
    <source>
        <strain evidence="3">zdho120</strain>
    </source>
</reference>
<feature type="compositionally biased region" description="Low complexity" evidence="1">
    <location>
        <begin position="12"/>
        <end position="29"/>
    </location>
</feature>
<comment type="caution">
    <text evidence="2">The sequence shown here is derived from an EMBL/GenBank/DDBJ whole genome shotgun (WGS) entry which is preliminary data.</text>
</comment>
<sequence length="127" mass="14455">MAKQKKIASQGSSIFSQETSPSSSPASTSWDDGDELLLGAPIRKNQAGEEVKEDEIEARVDRILVEWLKFDPEWLDVAKHQNPNKSEEELENSLSIGSTKGTFWSLLGLYKYVDVLQWFRDECESRF</sequence>
<feature type="region of interest" description="Disordered" evidence="1">
    <location>
        <begin position="1"/>
        <end position="34"/>
    </location>
</feature>
<name>A0A225VLF8_9STRA</name>
<evidence type="ECO:0000256" key="1">
    <source>
        <dbReference type="SAM" id="MobiDB-lite"/>
    </source>
</evidence>
<proteinExistence type="predicted"/>
<keyword evidence="3" id="KW-1185">Reference proteome</keyword>
<evidence type="ECO:0000313" key="2">
    <source>
        <dbReference type="EMBL" id="OWZ05698.1"/>
    </source>
</evidence>
<evidence type="ECO:0000313" key="3">
    <source>
        <dbReference type="Proteomes" id="UP000198211"/>
    </source>
</evidence>
<dbReference type="AlphaFoldDB" id="A0A225VLF8"/>
<accession>A0A225VLF8</accession>
<organism evidence="2 3">
    <name type="scientific">Phytophthora megakarya</name>
    <dbReference type="NCBI Taxonomy" id="4795"/>
    <lineage>
        <taxon>Eukaryota</taxon>
        <taxon>Sar</taxon>
        <taxon>Stramenopiles</taxon>
        <taxon>Oomycota</taxon>
        <taxon>Peronosporomycetes</taxon>
        <taxon>Peronosporales</taxon>
        <taxon>Peronosporaceae</taxon>
        <taxon>Phytophthora</taxon>
    </lineage>
</organism>
<dbReference type="STRING" id="4795.A0A225VLF8"/>
<protein>
    <submittedName>
        <fullName evidence="2">Uncharacterized protein</fullName>
    </submittedName>
</protein>
<dbReference type="Proteomes" id="UP000198211">
    <property type="component" value="Unassembled WGS sequence"/>
</dbReference>